<proteinExistence type="inferred from homology"/>
<dbReference type="PIRSF" id="PIRSF005859">
    <property type="entry name" value="PBR"/>
    <property type="match status" value="1"/>
</dbReference>
<dbReference type="GO" id="GO:0016020">
    <property type="term" value="C:membrane"/>
    <property type="evidence" value="ECO:0007669"/>
    <property type="project" value="UniProtKB-SubCell"/>
</dbReference>
<feature type="transmembrane region" description="Helical" evidence="6">
    <location>
        <begin position="70"/>
        <end position="89"/>
    </location>
</feature>
<evidence type="ECO:0000256" key="4">
    <source>
        <dbReference type="ARBA" id="ARBA00022989"/>
    </source>
</evidence>
<feature type="transmembrane region" description="Helical" evidence="6">
    <location>
        <begin position="152"/>
        <end position="177"/>
    </location>
</feature>
<organism evidence="7 8">
    <name type="scientific">Candidatus Uhrbacteria bacterium CG10_big_fil_rev_8_21_14_0_10_48_11</name>
    <dbReference type="NCBI Taxonomy" id="1975037"/>
    <lineage>
        <taxon>Bacteria</taxon>
        <taxon>Candidatus Uhriibacteriota</taxon>
    </lineage>
</organism>
<dbReference type="InterPro" id="IPR038330">
    <property type="entry name" value="TspO/MBR-related_sf"/>
</dbReference>
<evidence type="ECO:0000256" key="5">
    <source>
        <dbReference type="ARBA" id="ARBA00023136"/>
    </source>
</evidence>
<evidence type="ECO:0000256" key="2">
    <source>
        <dbReference type="ARBA" id="ARBA00007524"/>
    </source>
</evidence>
<dbReference type="CDD" id="cd15904">
    <property type="entry name" value="TSPO_MBR"/>
    <property type="match status" value="1"/>
</dbReference>
<protein>
    <submittedName>
        <fullName evidence="7">TspO protein</fullName>
    </submittedName>
</protein>
<feature type="transmembrane region" description="Helical" evidence="6">
    <location>
        <begin position="98"/>
        <end position="120"/>
    </location>
</feature>
<reference evidence="7 8" key="1">
    <citation type="submission" date="2017-09" db="EMBL/GenBank/DDBJ databases">
        <title>Depth-based differentiation of microbial function through sediment-hosted aquifers and enrichment of novel symbionts in the deep terrestrial subsurface.</title>
        <authorList>
            <person name="Probst A.J."/>
            <person name="Ladd B."/>
            <person name="Jarett J.K."/>
            <person name="Geller-Mcgrath D.E."/>
            <person name="Sieber C.M."/>
            <person name="Emerson J.B."/>
            <person name="Anantharaman K."/>
            <person name="Thomas B.C."/>
            <person name="Malmstrom R."/>
            <person name="Stieglmeier M."/>
            <person name="Klingl A."/>
            <person name="Woyke T."/>
            <person name="Ryan C.M."/>
            <person name="Banfield J.F."/>
        </authorList>
    </citation>
    <scope>NUCLEOTIDE SEQUENCE [LARGE SCALE GENOMIC DNA]</scope>
    <source>
        <strain evidence="7">CG10_big_fil_rev_8_21_14_0_10_48_11</strain>
    </source>
</reference>
<comment type="similarity">
    <text evidence="2">Belongs to the TspO/BZRP family.</text>
</comment>
<dbReference type="Pfam" id="PF03073">
    <property type="entry name" value="TspO_MBR"/>
    <property type="match status" value="1"/>
</dbReference>
<dbReference type="PANTHER" id="PTHR10057">
    <property type="entry name" value="PERIPHERAL-TYPE BENZODIAZEPINE RECEPTOR"/>
    <property type="match status" value="1"/>
</dbReference>
<feature type="transmembrane region" description="Helical" evidence="6">
    <location>
        <begin position="126"/>
        <end position="145"/>
    </location>
</feature>
<dbReference type="EMBL" id="PFET01000014">
    <property type="protein sequence ID" value="PJE75519.1"/>
    <property type="molecule type" value="Genomic_DNA"/>
</dbReference>
<evidence type="ECO:0000256" key="6">
    <source>
        <dbReference type="SAM" id="Phobius"/>
    </source>
</evidence>
<name>A0A2M8LDJ8_9BACT</name>
<keyword evidence="5 6" id="KW-0472">Membrane</keyword>
<comment type="subcellular location">
    <subcellularLocation>
        <location evidence="1">Membrane</location>
        <topology evidence="1">Multi-pass membrane protein</topology>
    </subcellularLocation>
</comment>
<accession>A0A2M8LDJ8</accession>
<dbReference type="Gene3D" id="1.20.1260.100">
    <property type="entry name" value="TspO/MBR protein"/>
    <property type="match status" value="1"/>
</dbReference>
<keyword evidence="3 6" id="KW-0812">Transmembrane</keyword>
<dbReference type="GO" id="GO:0033013">
    <property type="term" value="P:tetrapyrrole metabolic process"/>
    <property type="evidence" value="ECO:0007669"/>
    <property type="project" value="UniProtKB-ARBA"/>
</dbReference>
<comment type="caution">
    <text evidence="7">The sequence shown here is derived from an EMBL/GenBank/DDBJ whole genome shotgun (WGS) entry which is preliminary data.</text>
</comment>
<dbReference type="PANTHER" id="PTHR10057:SF0">
    <property type="entry name" value="TRANSLOCATOR PROTEIN"/>
    <property type="match status" value="1"/>
</dbReference>
<evidence type="ECO:0000313" key="7">
    <source>
        <dbReference type="EMBL" id="PJE75519.1"/>
    </source>
</evidence>
<keyword evidence="4 6" id="KW-1133">Transmembrane helix</keyword>
<evidence type="ECO:0000256" key="1">
    <source>
        <dbReference type="ARBA" id="ARBA00004141"/>
    </source>
</evidence>
<evidence type="ECO:0000313" key="8">
    <source>
        <dbReference type="Proteomes" id="UP000231152"/>
    </source>
</evidence>
<gene>
    <name evidence="7" type="ORF">COV04_04420</name>
</gene>
<dbReference type="Proteomes" id="UP000231152">
    <property type="component" value="Unassembled WGS sequence"/>
</dbReference>
<dbReference type="FunFam" id="1.20.1260.100:FF:000001">
    <property type="entry name" value="translocator protein 2"/>
    <property type="match status" value="1"/>
</dbReference>
<dbReference type="AlphaFoldDB" id="A0A2M8LDJ8"/>
<dbReference type="InterPro" id="IPR004307">
    <property type="entry name" value="TspO_MBR"/>
</dbReference>
<sequence length="179" mass="20458">MNQEKLFSTSFFFYKKKWYSKTMHHFRSSFVVIPMIALFVASIGSAITGVGMEWYHTINLPAWTPPGQLIGFIWTIIFILTAASALLTWNRFPRDRRFVWIVSFFVLNAFLNLFGSYLFFSLHTVAVAADEAALLCLSVLILIALTWKHSSLAALLLVPYALWSGFATYLTVTVWWLNG</sequence>
<evidence type="ECO:0000256" key="3">
    <source>
        <dbReference type="ARBA" id="ARBA00022692"/>
    </source>
</evidence>